<organism evidence="1 2">
    <name type="scientific">Deinococcus oregonensis</name>
    <dbReference type="NCBI Taxonomy" id="1805970"/>
    <lineage>
        <taxon>Bacteria</taxon>
        <taxon>Thermotogati</taxon>
        <taxon>Deinococcota</taxon>
        <taxon>Deinococci</taxon>
        <taxon>Deinococcales</taxon>
        <taxon>Deinococcaceae</taxon>
        <taxon>Deinococcus</taxon>
    </lineage>
</organism>
<keyword evidence="2" id="KW-1185">Reference proteome</keyword>
<dbReference type="InterPro" id="IPR050275">
    <property type="entry name" value="PGM_Phosphatase"/>
</dbReference>
<dbReference type="CDD" id="cd07067">
    <property type="entry name" value="HP_PGM_like"/>
    <property type="match status" value="1"/>
</dbReference>
<evidence type="ECO:0000313" key="2">
    <source>
        <dbReference type="Proteomes" id="UP001589733"/>
    </source>
</evidence>
<dbReference type="Gene3D" id="3.40.50.1240">
    <property type="entry name" value="Phosphoglycerate mutase-like"/>
    <property type="match status" value="1"/>
</dbReference>
<dbReference type="Proteomes" id="UP001589733">
    <property type="component" value="Unassembled WGS sequence"/>
</dbReference>
<accession>A0ABV6B547</accession>
<comment type="caution">
    <text evidence="1">The sequence shown here is derived from an EMBL/GenBank/DDBJ whole genome shotgun (WGS) entry which is preliminary data.</text>
</comment>
<evidence type="ECO:0000313" key="1">
    <source>
        <dbReference type="EMBL" id="MFB9994887.1"/>
    </source>
</evidence>
<gene>
    <name evidence="1" type="ORF">ACFFLM_23335</name>
</gene>
<sequence>MKDTLLLIRHARAAGQAPDAPLTPEGVAQAGALAETLSGCGITRIISSPWRRAVDTAGSLAERLSLPIQTDERLTERVLSSADRADWMGRLRESFDDEHLALPGGESGHTARARILAVLEGARDPAGITAVVSHGNLLALALGLDYDGWANLRNPDVWVWDAKASVRWKPV</sequence>
<dbReference type="RefSeq" id="WP_380016276.1">
    <property type="nucleotide sequence ID" value="NZ_JBHLYR010000067.1"/>
</dbReference>
<dbReference type="PANTHER" id="PTHR48100:SF1">
    <property type="entry name" value="HISTIDINE PHOSPHATASE FAMILY PROTEIN-RELATED"/>
    <property type="match status" value="1"/>
</dbReference>
<dbReference type="EMBL" id="JBHLYR010000067">
    <property type="protein sequence ID" value="MFB9994887.1"/>
    <property type="molecule type" value="Genomic_DNA"/>
</dbReference>
<dbReference type="Pfam" id="PF00300">
    <property type="entry name" value="His_Phos_1"/>
    <property type="match status" value="1"/>
</dbReference>
<proteinExistence type="predicted"/>
<dbReference type="SUPFAM" id="SSF53254">
    <property type="entry name" value="Phosphoglycerate mutase-like"/>
    <property type="match status" value="1"/>
</dbReference>
<dbReference type="SMART" id="SM00855">
    <property type="entry name" value="PGAM"/>
    <property type="match status" value="1"/>
</dbReference>
<reference evidence="1 2" key="1">
    <citation type="submission" date="2024-09" db="EMBL/GenBank/DDBJ databases">
        <authorList>
            <person name="Sun Q."/>
            <person name="Mori K."/>
        </authorList>
    </citation>
    <scope>NUCLEOTIDE SEQUENCE [LARGE SCALE GENOMIC DNA]</scope>
    <source>
        <strain evidence="1 2">JCM 13503</strain>
    </source>
</reference>
<name>A0ABV6B547_9DEIO</name>
<protein>
    <submittedName>
        <fullName evidence="1">Histidine phosphatase family protein</fullName>
    </submittedName>
</protein>
<dbReference type="InterPro" id="IPR013078">
    <property type="entry name" value="His_Pase_superF_clade-1"/>
</dbReference>
<dbReference type="PANTHER" id="PTHR48100">
    <property type="entry name" value="BROAD-SPECIFICITY PHOSPHATASE YOR283W-RELATED"/>
    <property type="match status" value="1"/>
</dbReference>
<dbReference type="InterPro" id="IPR029033">
    <property type="entry name" value="His_PPase_superfam"/>
</dbReference>